<comment type="caution">
    <text evidence="5">The sequence shown here is derived from an EMBL/GenBank/DDBJ whole genome shotgun (WGS) entry which is preliminary data.</text>
</comment>
<protein>
    <recommendedName>
        <fullName evidence="4">FAM192A/Fyv6 N-terminal domain-containing protein</fullName>
    </recommendedName>
</protein>
<evidence type="ECO:0000313" key="5">
    <source>
        <dbReference type="EMBL" id="KAH6588184.1"/>
    </source>
</evidence>
<dbReference type="PANTHER" id="PTHR13495:SF0">
    <property type="entry name" value="PSME3-INTERACTING PROTEIN"/>
    <property type="match status" value="1"/>
</dbReference>
<dbReference type="InterPro" id="IPR019331">
    <property type="entry name" value="FAM192A/Fyv6_N"/>
</dbReference>
<comment type="subcellular location">
    <subcellularLocation>
        <location evidence="1">Nucleus</location>
    </subcellularLocation>
</comment>
<evidence type="ECO:0000256" key="1">
    <source>
        <dbReference type="ARBA" id="ARBA00004123"/>
    </source>
</evidence>
<reference evidence="5 6" key="1">
    <citation type="submission" date="2021-02" db="EMBL/GenBank/DDBJ databases">
        <title>Variation within the Batrachochytrium salamandrivorans European outbreak.</title>
        <authorList>
            <person name="Kelly M."/>
            <person name="Pasmans F."/>
            <person name="Shea T.P."/>
            <person name="Munoz J.F."/>
            <person name="Carranza S."/>
            <person name="Cuomo C.A."/>
            <person name="Martel A."/>
        </authorList>
    </citation>
    <scope>NUCLEOTIDE SEQUENCE [LARGE SCALE GENOMIC DNA]</scope>
    <source>
        <strain evidence="5 6">AMFP18/2</strain>
    </source>
</reference>
<proteinExistence type="predicted"/>
<sequence length="214" mass="23225">MSEGFFSSSSAAKSEPSAVALQIAGKFVTEAELSNLPESARLSEAEYDPRPLFEKLAEKKRIQEEEFAEKMRFANQIKCLDPDEVEFLTLAESEAAAKDKAIRLADQDALESFRNSKMTAVPPRSLDIDDTLPLQPSLARPIARTVTAAIDTQKYILLKGVKRKAAANKQPLISPKRKSLPSALPNIANPQKAASTSTAIAAMVVGYGSSDEDE</sequence>
<dbReference type="Proteomes" id="UP001648503">
    <property type="component" value="Unassembled WGS sequence"/>
</dbReference>
<dbReference type="Pfam" id="PF10187">
    <property type="entry name" value="FAM192A_Fyv6_N"/>
    <property type="match status" value="1"/>
</dbReference>
<accession>A0ABQ8EX88</accession>
<keyword evidence="2" id="KW-0539">Nucleus</keyword>
<dbReference type="InterPro" id="IPR039845">
    <property type="entry name" value="FAM192A"/>
</dbReference>
<feature type="domain" description="FAM192A/Fyv6 N-terminal" evidence="4">
    <location>
        <begin position="37"/>
        <end position="114"/>
    </location>
</feature>
<dbReference type="PANTHER" id="PTHR13495">
    <property type="entry name" value="NEFA-INTERACTING NUCLEAR PROTEIN NIP30"/>
    <property type="match status" value="1"/>
</dbReference>
<organism evidence="5 6">
    <name type="scientific">Batrachochytrium salamandrivorans</name>
    <dbReference type="NCBI Taxonomy" id="1357716"/>
    <lineage>
        <taxon>Eukaryota</taxon>
        <taxon>Fungi</taxon>
        <taxon>Fungi incertae sedis</taxon>
        <taxon>Chytridiomycota</taxon>
        <taxon>Chytridiomycota incertae sedis</taxon>
        <taxon>Chytridiomycetes</taxon>
        <taxon>Rhizophydiales</taxon>
        <taxon>Rhizophydiales incertae sedis</taxon>
        <taxon>Batrachochytrium</taxon>
    </lineage>
</organism>
<gene>
    <name evidence="5" type="ORF">BASA50_010865</name>
</gene>
<evidence type="ECO:0000256" key="3">
    <source>
        <dbReference type="SAM" id="MobiDB-lite"/>
    </source>
</evidence>
<feature type="region of interest" description="Disordered" evidence="3">
    <location>
        <begin position="164"/>
        <end position="188"/>
    </location>
</feature>
<keyword evidence="6" id="KW-1185">Reference proteome</keyword>
<evidence type="ECO:0000256" key="2">
    <source>
        <dbReference type="ARBA" id="ARBA00023242"/>
    </source>
</evidence>
<name>A0ABQ8EX88_9FUNG</name>
<dbReference type="EMBL" id="JAFCIX010000532">
    <property type="protein sequence ID" value="KAH6588184.1"/>
    <property type="molecule type" value="Genomic_DNA"/>
</dbReference>
<evidence type="ECO:0000313" key="6">
    <source>
        <dbReference type="Proteomes" id="UP001648503"/>
    </source>
</evidence>
<evidence type="ECO:0000259" key="4">
    <source>
        <dbReference type="Pfam" id="PF10187"/>
    </source>
</evidence>